<dbReference type="InterPro" id="IPR020846">
    <property type="entry name" value="MFS_dom"/>
</dbReference>
<evidence type="ECO:0000313" key="8">
    <source>
        <dbReference type="EMBL" id="SHF85285.1"/>
    </source>
</evidence>
<dbReference type="Proteomes" id="UP000184287">
    <property type="component" value="Unassembled WGS sequence"/>
</dbReference>
<feature type="transmembrane region" description="Helical" evidence="6">
    <location>
        <begin position="200"/>
        <end position="217"/>
    </location>
</feature>
<keyword evidence="9" id="KW-1185">Reference proteome</keyword>
<feature type="transmembrane region" description="Helical" evidence="6">
    <location>
        <begin position="42"/>
        <end position="63"/>
    </location>
</feature>
<feature type="transmembrane region" description="Helical" evidence="6">
    <location>
        <begin position="237"/>
        <end position="255"/>
    </location>
</feature>
<keyword evidence="4 6" id="KW-1133">Transmembrane helix</keyword>
<evidence type="ECO:0000256" key="1">
    <source>
        <dbReference type="ARBA" id="ARBA00004651"/>
    </source>
</evidence>
<feature type="transmembrane region" description="Helical" evidence="6">
    <location>
        <begin position="93"/>
        <end position="116"/>
    </location>
</feature>
<gene>
    <name evidence="8" type="ORF">SAMN04488522_103893</name>
</gene>
<dbReference type="EMBL" id="FQUQ01000003">
    <property type="protein sequence ID" value="SHF85285.1"/>
    <property type="molecule type" value="Genomic_DNA"/>
</dbReference>
<feature type="transmembrane region" description="Helical" evidence="6">
    <location>
        <begin position="354"/>
        <end position="372"/>
    </location>
</feature>
<proteinExistence type="predicted"/>
<organism evidence="8 9">
    <name type="scientific">Pedobacter caeni</name>
    <dbReference type="NCBI Taxonomy" id="288992"/>
    <lineage>
        <taxon>Bacteria</taxon>
        <taxon>Pseudomonadati</taxon>
        <taxon>Bacteroidota</taxon>
        <taxon>Sphingobacteriia</taxon>
        <taxon>Sphingobacteriales</taxon>
        <taxon>Sphingobacteriaceae</taxon>
        <taxon>Pedobacter</taxon>
    </lineage>
</organism>
<dbReference type="OrthoDB" id="199773at2"/>
<feature type="transmembrane region" description="Helical" evidence="6">
    <location>
        <begin position="70"/>
        <end position="87"/>
    </location>
</feature>
<evidence type="ECO:0000256" key="5">
    <source>
        <dbReference type="ARBA" id="ARBA00023136"/>
    </source>
</evidence>
<evidence type="ECO:0000256" key="2">
    <source>
        <dbReference type="ARBA" id="ARBA00022475"/>
    </source>
</evidence>
<dbReference type="STRING" id="288992.SAMN04488522_103893"/>
<dbReference type="InterPro" id="IPR050189">
    <property type="entry name" value="MFS_Efflux_Transporters"/>
</dbReference>
<evidence type="ECO:0000256" key="6">
    <source>
        <dbReference type="SAM" id="Phobius"/>
    </source>
</evidence>
<keyword evidence="5 6" id="KW-0472">Membrane</keyword>
<protein>
    <submittedName>
        <fullName evidence="8">Predicted arabinose efflux permease, MFS family</fullName>
    </submittedName>
</protein>
<dbReference type="SUPFAM" id="SSF103473">
    <property type="entry name" value="MFS general substrate transporter"/>
    <property type="match status" value="1"/>
</dbReference>
<sequence>MKRTLYVLALGIFGIATTEFGVIGILPQLSSAFHVSIDKAGWLLSTFALIIALFGPFMMMLASSFDRKKILAFVLAIFAVSNMISALSPSFNVLLIARILPAFLHPVFWSIGLATAANSVPPGQSPKAVSIVFAGFTIASVFGIPLATFVADIFNWQTSFILSAFINTISFAGLVWLLPQIPAPEKNQAMGQVSIFRKRMLWINLVLACLMISAMYSTYGYMAVYLEQITKMRGGEISLMLLLFGVAGVGGNWLAGKYLSKNIDVTTLIFIVLLAIVHLLLFFFGSYFIPMILMVFFWGLVHTGGFLISNVNVTSSATEAPEFVNSIFTSCGNLAVTIGSTIGGLTIAKTGIHQVPLTSIILLILSLCVLFLKTFKRFSLVWNKVVTAIYGLNCKSEGGKY</sequence>
<accession>A0A1M5F180</accession>
<keyword evidence="2" id="KW-1003">Cell membrane</keyword>
<feature type="transmembrane region" description="Helical" evidence="6">
    <location>
        <begin position="160"/>
        <end position="179"/>
    </location>
</feature>
<feature type="transmembrane region" description="Helical" evidence="6">
    <location>
        <begin position="267"/>
        <end position="285"/>
    </location>
</feature>
<name>A0A1M5F180_9SPHI</name>
<dbReference type="PANTHER" id="PTHR43124">
    <property type="entry name" value="PURINE EFFLUX PUMP PBUE"/>
    <property type="match status" value="1"/>
</dbReference>
<evidence type="ECO:0000256" key="3">
    <source>
        <dbReference type="ARBA" id="ARBA00022692"/>
    </source>
</evidence>
<dbReference type="Pfam" id="PF07690">
    <property type="entry name" value="MFS_1"/>
    <property type="match status" value="1"/>
</dbReference>
<dbReference type="InterPro" id="IPR011701">
    <property type="entry name" value="MFS"/>
</dbReference>
<dbReference type="PROSITE" id="PS50850">
    <property type="entry name" value="MFS"/>
    <property type="match status" value="1"/>
</dbReference>
<dbReference type="Gene3D" id="1.20.1250.20">
    <property type="entry name" value="MFS general substrate transporter like domains"/>
    <property type="match status" value="1"/>
</dbReference>
<dbReference type="GO" id="GO:0022857">
    <property type="term" value="F:transmembrane transporter activity"/>
    <property type="evidence" value="ECO:0007669"/>
    <property type="project" value="InterPro"/>
</dbReference>
<keyword evidence="3 6" id="KW-0812">Transmembrane</keyword>
<comment type="subcellular location">
    <subcellularLocation>
        <location evidence="1">Cell membrane</location>
        <topology evidence="1">Multi-pass membrane protein</topology>
    </subcellularLocation>
</comment>
<dbReference type="GO" id="GO:0005886">
    <property type="term" value="C:plasma membrane"/>
    <property type="evidence" value="ECO:0007669"/>
    <property type="project" value="UniProtKB-SubCell"/>
</dbReference>
<reference evidence="9" key="1">
    <citation type="submission" date="2016-11" db="EMBL/GenBank/DDBJ databases">
        <authorList>
            <person name="Varghese N."/>
            <person name="Submissions S."/>
        </authorList>
    </citation>
    <scope>NUCLEOTIDE SEQUENCE [LARGE SCALE GENOMIC DNA]</scope>
    <source>
        <strain evidence="9">DSM 16990</strain>
    </source>
</reference>
<evidence type="ECO:0000259" key="7">
    <source>
        <dbReference type="PROSITE" id="PS50850"/>
    </source>
</evidence>
<feature type="transmembrane region" description="Helical" evidence="6">
    <location>
        <begin position="128"/>
        <end position="154"/>
    </location>
</feature>
<evidence type="ECO:0000313" key="9">
    <source>
        <dbReference type="Proteomes" id="UP000184287"/>
    </source>
</evidence>
<feature type="domain" description="Major facilitator superfamily (MFS) profile" evidence="7">
    <location>
        <begin position="4"/>
        <end position="377"/>
    </location>
</feature>
<feature type="transmembrane region" description="Helical" evidence="6">
    <location>
        <begin position="291"/>
        <end position="311"/>
    </location>
</feature>
<dbReference type="CDD" id="cd17324">
    <property type="entry name" value="MFS_NepI_like"/>
    <property type="match status" value="1"/>
</dbReference>
<dbReference type="RefSeq" id="WP_073232605.1">
    <property type="nucleotide sequence ID" value="NZ_FQUQ01000003.1"/>
</dbReference>
<evidence type="ECO:0000256" key="4">
    <source>
        <dbReference type="ARBA" id="ARBA00022989"/>
    </source>
</evidence>
<dbReference type="PANTHER" id="PTHR43124:SF3">
    <property type="entry name" value="CHLORAMPHENICOL EFFLUX PUMP RV0191"/>
    <property type="match status" value="1"/>
</dbReference>
<dbReference type="AlphaFoldDB" id="A0A1M5F180"/>
<dbReference type="InterPro" id="IPR036259">
    <property type="entry name" value="MFS_trans_sf"/>
</dbReference>
<feature type="transmembrane region" description="Helical" evidence="6">
    <location>
        <begin position="323"/>
        <end position="348"/>
    </location>
</feature>